<protein>
    <recommendedName>
        <fullName evidence="1">SH3b domain-containing protein</fullName>
    </recommendedName>
</protein>
<comment type="caution">
    <text evidence="2">The sequence shown here is derived from an EMBL/GenBank/DDBJ whole genome shotgun (WGS) entry which is preliminary data.</text>
</comment>
<evidence type="ECO:0000259" key="1">
    <source>
        <dbReference type="PROSITE" id="PS51781"/>
    </source>
</evidence>
<dbReference type="SMART" id="SM00287">
    <property type="entry name" value="SH3b"/>
    <property type="match status" value="1"/>
</dbReference>
<proteinExistence type="predicted"/>
<dbReference type="Proteomes" id="UP000095463">
    <property type="component" value="Unassembled WGS sequence"/>
</dbReference>
<name>A0A1E5XHH4_9HYPH</name>
<evidence type="ECO:0000313" key="2">
    <source>
        <dbReference type="EMBL" id="OEO28048.1"/>
    </source>
</evidence>
<dbReference type="OrthoDB" id="7950750at2"/>
<feature type="domain" description="SH3b" evidence="1">
    <location>
        <begin position="79"/>
        <end position="142"/>
    </location>
</feature>
<sequence>MLGSVTLLSGAVTYAGASFTLNRIAEAAVSAPIRSNLKPSYVAVLPAADAGTLDVARSVPVVVRGKPADGLHARQAAQAFTHTVAVEALRVRNGPHNTMPQVFVLKGGSPVTVTREVRGWALIDGGHASTGWVYAKLLQPAQTSVASQG</sequence>
<dbReference type="AlphaFoldDB" id="A0A1E5XHH4"/>
<organism evidence="2 3">
    <name type="scientific">Devosia insulae DS-56</name>
    <dbReference type="NCBI Taxonomy" id="1116389"/>
    <lineage>
        <taxon>Bacteria</taxon>
        <taxon>Pseudomonadati</taxon>
        <taxon>Pseudomonadota</taxon>
        <taxon>Alphaproteobacteria</taxon>
        <taxon>Hyphomicrobiales</taxon>
        <taxon>Devosiaceae</taxon>
        <taxon>Devosia</taxon>
    </lineage>
</organism>
<keyword evidence="3" id="KW-1185">Reference proteome</keyword>
<dbReference type="Pfam" id="PF08239">
    <property type="entry name" value="SH3_3"/>
    <property type="match status" value="1"/>
</dbReference>
<evidence type="ECO:0000313" key="3">
    <source>
        <dbReference type="Proteomes" id="UP000095463"/>
    </source>
</evidence>
<dbReference type="EMBL" id="LAJE02000401">
    <property type="protein sequence ID" value="OEO28048.1"/>
    <property type="molecule type" value="Genomic_DNA"/>
</dbReference>
<dbReference type="Gene3D" id="2.30.30.40">
    <property type="entry name" value="SH3 Domains"/>
    <property type="match status" value="1"/>
</dbReference>
<dbReference type="PROSITE" id="PS51781">
    <property type="entry name" value="SH3B"/>
    <property type="match status" value="1"/>
</dbReference>
<accession>A0A1E5XHH4</accession>
<dbReference type="InterPro" id="IPR003646">
    <property type="entry name" value="SH3-like_bac-type"/>
</dbReference>
<reference evidence="2 3" key="1">
    <citation type="journal article" date="2015" name="Genome Announc.">
        <title>Genome Assemblies of Three Soil-Associated Devosia species: D. insulae, D. limi, and D. soli.</title>
        <authorList>
            <person name="Hassan Y.I."/>
            <person name="Lepp D."/>
            <person name="Zhou T."/>
        </authorList>
    </citation>
    <scope>NUCLEOTIDE SEQUENCE [LARGE SCALE GENOMIC DNA]</scope>
    <source>
        <strain evidence="2 3">DS-56</strain>
    </source>
</reference>
<dbReference type="RefSeq" id="WP_069912624.1">
    <property type="nucleotide sequence ID" value="NZ_LAJE02000401.1"/>
</dbReference>
<gene>
    <name evidence="2" type="ORF">VW23_006535</name>
</gene>